<protein>
    <submittedName>
        <fullName evidence="1">Uncharacterized protein</fullName>
    </submittedName>
</protein>
<gene>
    <name evidence="1" type="ORF">B4135_2070</name>
</gene>
<dbReference type="Proteomes" id="UP000075683">
    <property type="component" value="Unassembled WGS sequence"/>
</dbReference>
<proteinExistence type="predicted"/>
<comment type="caution">
    <text evidence="1">The sequence shown here is derived from an EMBL/GenBank/DDBJ whole genome shotgun (WGS) entry which is preliminary data.</text>
</comment>
<dbReference type="EMBL" id="LQYT01000042">
    <property type="protein sequence ID" value="KYD19339.1"/>
    <property type="molecule type" value="Genomic_DNA"/>
</dbReference>
<organism evidence="1 2">
    <name type="scientific">Caldibacillus debilis</name>
    <dbReference type="NCBI Taxonomy" id="301148"/>
    <lineage>
        <taxon>Bacteria</taxon>
        <taxon>Bacillati</taxon>
        <taxon>Bacillota</taxon>
        <taxon>Bacilli</taxon>
        <taxon>Bacillales</taxon>
        <taxon>Bacillaceae</taxon>
        <taxon>Caldibacillus</taxon>
    </lineage>
</organism>
<accession>A0A150M5G1</accession>
<reference evidence="1 2" key="1">
    <citation type="submission" date="2016-01" db="EMBL/GenBank/DDBJ databases">
        <title>Draft Genome Sequences of Seven Thermophilic Sporeformers Isolated from Foods.</title>
        <authorList>
            <person name="Berendsen E.M."/>
            <person name="Wells-Bennik M.H."/>
            <person name="Krawcyk A.O."/>
            <person name="De Jong A."/>
            <person name="Holsappel S."/>
            <person name="Eijlander R.T."/>
            <person name="Kuipers O.P."/>
        </authorList>
    </citation>
    <scope>NUCLEOTIDE SEQUENCE [LARGE SCALE GENOMIC DNA]</scope>
    <source>
        <strain evidence="1 2">B4135</strain>
    </source>
</reference>
<sequence length="38" mass="4382">MNVVGYKESRRKVVVILEDLFYLNVVGYKVNISILVNP</sequence>
<evidence type="ECO:0000313" key="1">
    <source>
        <dbReference type="EMBL" id="KYD19339.1"/>
    </source>
</evidence>
<name>A0A150M5G1_9BACI</name>
<dbReference type="AlphaFoldDB" id="A0A150M5G1"/>
<evidence type="ECO:0000313" key="2">
    <source>
        <dbReference type="Proteomes" id="UP000075683"/>
    </source>
</evidence>